<dbReference type="SUPFAM" id="SSF53756">
    <property type="entry name" value="UDP-Glycosyltransferase/glycogen phosphorylase"/>
    <property type="match status" value="1"/>
</dbReference>
<sequence>MSRLRQSVTAHAGARDHYQLSLALHEANWLNQLITESYAPDWLYQSLPSYAKKRYCPGLPAAKISLSLPASWKTAKAHALQRDYSFAIDKAISLTALRTAEAAGSNLFLYSYYAFQAFQQAEQAGISHRILFQLHPHPLSVRTILSEEINRLPFASQSIRAEMEFSLADQRLEGLIAEPQLATSCVVASQFTRKTLIENGLVAGQIRVVPYGVDTAAFPQRRKVPTAHPFRIIFVGRMNQRKGLADLLQAVRLLKSHTIEVVLCGRGYIDHNILKEYKDLKIKVHEAIGLSRLVQELQQSHVFVLPSLAEGFAHVILEAMATGLPVITTENTCGPDVIVEGKHGYLVPIRNPERLAVLLDAAITEQNAWFEMGRLAAVQARSFTWARFREGIRAVYQDLVGTN</sequence>
<dbReference type="Pfam" id="PF13692">
    <property type="entry name" value="Glyco_trans_1_4"/>
    <property type="match status" value="1"/>
</dbReference>
<keyword evidence="2" id="KW-1185">Reference proteome</keyword>
<organism evidence="1 2">
    <name type="scientific">Larkinella punicea</name>
    <dbReference type="NCBI Taxonomy" id="2315727"/>
    <lineage>
        <taxon>Bacteria</taxon>
        <taxon>Pseudomonadati</taxon>
        <taxon>Bacteroidota</taxon>
        <taxon>Cytophagia</taxon>
        <taxon>Cytophagales</taxon>
        <taxon>Spirosomataceae</taxon>
        <taxon>Larkinella</taxon>
    </lineage>
</organism>
<evidence type="ECO:0000313" key="1">
    <source>
        <dbReference type="EMBL" id="RCR67137.1"/>
    </source>
</evidence>
<dbReference type="EMBL" id="QOWE01000021">
    <property type="protein sequence ID" value="RCR67137.1"/>
    <property type="molecule type" value="Genomic_DNA"/>
</dbReference>
<accession>A0A368JHJ7</accession>
<dbReference type="PANTHER" id="PTHR45947">
    <property type="entry name" value="SULFOQUINOVOSYL TRANSFERASE SQD2"/>
    <property type="match status" value="1"/>
</dbReference>
<keyword evidence="1" id="KW-0808">Transferase</keyword>
<evidence type="ECO:0000313" key="2">
    <source>
        <dbReference type="Proteomes" id="UP000253383"/>
    </source>
</evidence>
<dbReference type="OrthoDB" id="596635at2"/>
<gene>
    <name evidence="1" type="ORF">DUE52_22755</name>
</gene>
<dbReference type="CDD" id="cd03801">
    <property type="entry name" value="GT4_PimA-like"/>
    <property type="match status" value="1"/>
</dbReference>
<dbReference type="Gene3D" id="3.40.50.2000">
    <property type="entry name" value="Glycogen Phosphorylase B"/>
    <property type="match status" value="2"/>
</dbReference>
<dbReference type="AlphaFoldDB" id="A0A368JHJ7"/>
<reference evidence="1 2" key="1">
    <citation type="submission" date="2018-07" db="EMBL/GenBank/DDBJ databases">
        <title>Genome analysis of Larkinella rosea.</title>
        <authorList>
            <person name="Zhou Z."/>
            <person name="Wang G."/>
        </authorList>
    </citation>
    <scope>NUCLEOTIDE SEQUENCE [LARGE SCALE GENOMIC DNA]</scope>
    <source>
        <strain evidence="2">zzj9</strain>
    </source>
</reference>
<dbReference type="Proteomes" id="UP000253383">
    <property type="component" value="Unassembled WGS sequence"/>
</dbReference>
<name>A0A368JHJ7_9BACT</name>
<dbReference type="InterPro" id="IPR050194">
    <property type="entry name" value="Glycosyltransferase_grp1"/>
</dbReference>
<dbReference type="PANTHER" id="PTHR45947:SF14">
    <property type="entry name" value="SLL1723 PROTEIN"/>
    <property type="match status" value="1"/>
</dbReference>
<dbReference type="RefSeq" id="WP_114408369.1">
    <property type="nucleotide sequence ID" value="NZ_QOWE01000021.1"/>
</dbReference>
<dbReference type="GO" id="GO:0016757">
    <property type="term" value="F:glycosyltransferase activity"/>
    <property type="evidence" value="ECO:0007669"/>
    <property type="project" value="TreeGrafter"/>
</dbReference>
<proteinExistence type="predicted"/>
<comment type="caution">
    <text evidence="1">The sequence shown here is derived from an EMBL/GenBank/DDBJ whole genome shotgun (WGS) entry which is preliminary data.</text>
</comment>
<protein>
    <submittedName>
        <fullName evidence="1">Glycosyltransferase</fullName>
    </submittedName>
</protein>